<dbReference type="InterPro" id="IPR044524">
    <property type="entry name" value="Isoase_HisA-like"/>
</dbReference>
<evidence type="ECO:0000313" key="4">
    <source>
        <dbReference type="EMBL" id="GGU02655.1"/>
    </source>
</evidence>
<dbReference type="Gene3D" id="3.20.20.70">
    <property type="entry name" value="Aldolase class I"/>
    <property type="match status" value="1"/>
</dbReference>
<reference evidence="5" key="2">
    <citation type="submission" date="2018-04" db="EMBL/GenBank/DDBJ databases">
        <title>Complete genome sequence of Sulfodiicoccus acidiphilus strain HS-1.</title>
        <authorList>
            <person name="Sakai H.D."/>
            <person name="Kurosawa N."/>
        </authorList>
    </citation>
    <scope>NUCLEOTIDE SEQUENCE [LARGE SCALE GENOMIC DNA]</scope>
    <source>
        <strain evidence="5">HS-1</strain>
    </source>
</reference>
<keyword evidence="2" id="KW-0028">Amino-acid biosynthesis</keyword>
<gene>
    <name evidence="4" type="ORF">GCM10007116_19620</name>
    <name evidence="3" type="ORF">HS1genome_2373</name>
</gene>
<dbReference type="NCBIfam" id="NF010113">
    <property type="entry name" value="PRK13586.1"/>
    <property type="match status" value="1"/>
</dbReference>
<dbReference type="EMBL" id="BMQS01000023">
    <property type="protein sequence ID" value="GGU02655.1"/>
    <property type="molecule type" value="Genomic_DNA"/>
</dbReference>
<dbReference type="Proteomes" id="UP000276741">
    <property type="component" value="Chromosome"/>
</dbReference>
<protein>
    <submittedName>
        <fullName evidence="3">1-(5-phosphoribosyl)-5-((5-phosphoribosylamino)methylideneamino)imidazole-4-carboxamide isomerase</fullName>
    </submittedName>
</protein>
<dbReference type="InterPro" id="IPR011060">
    <property type="entry name" value="RibuloseP-bd_barrel"/>
</dbReference>
<keyword evidence="3" id="KW-0413">Isomerase</keyword>
<dbReference type="PANTHER" id="PTHR43090:SF2">
    <property type="entry name" value="1-(5-PHOSPHORIBOSYL)-5-[(5-PHOSPHORIBOSYLAMINO)METHYLIDENEAMINO] IMIDAZOLE-4-CARBOXAMIDE ISOMERASE"/>
    <property type="match status" value="1"/>
</dbReference>
<dbReference type="AlphaFoldDB" id="A0A348B732"/>
<sequence length="230" mass="24519">MKVIPALDVSSRLVVKRVRGIPGTGLVVGDPMKVAREVLEEGYDSLHLVDLDAAAGTGDNSATLLKVLKLPFKWIQVGGGVRSLDRANLYLKSGASAIVFSTLPFTDPEKFDYITREIGKDKVLVSLDYANGRILTRGWTVSSISLDQAISKVGKMDVKGTVLTHVGTEGTEGGVDEGALIVAKGLRGLKEYAGGVSTMEHLLKIKSAGFDAVLLGMAFHDRKLRGVVDV</sequence>
<dbReference type="GO" id="GO:0003949">
    <property type="term" value="F:1-(5-phosphoribosyl)-5-[(5-phosphoribosylamino)methylideneamino]imidazole-4-carboxamide isomerase activity"/>
    <property type="evidence" value="ECO:0007669"/>
    <property type="project" value="InterPro"/>
</dbReference>
<dbReference type="InterPro" id="IPR013785">
    <property type="entry name" value="Aldolase_TIM"/>
</dbReference>
<dbReference type="GO" id="GO:0005737">
    <property type="term" value="C:cytoplasm"/>
    <property type="evidence" value="ECO:0007669"/>
    <property type="project" value="TreeGrafter"/>
</dbReference>
<keyword evidence="5" id="KW-1185">Reference proteome</keyword>
<reference evidence="4" key="1">
    <citation type="journal article" date="2014" name="Int. J. Syst. Evol. Microbiol.">
        <title>Complete genome sequence of Corynebacterium casei LMG S-19264T (=DSM 44701T), isolated from a smear-ripened cheese.</title>
        <authorList>
            <consortium name="US DOE Joint Genome Institute (JGI-PGF)"/>
            <person name="Walter F."/>
            <person name="Albersmeier A."/>
            <person name="Kalinowski J."/>
            <person name="Ruckert C."/>
        </authorList>
    </citation>
    <scope>NUCLEOTIDE SEQUENCE</scope>
    <source>
        <strain evidence="4">JCM 31740</strain>
    </source>
</reference>
<dbReference type="KEGG" id="sacd:HS1genome_2373"/>
<reference evidence="4" key="4">
    <citation type="submission" date="2020-09" db="EMBL/GenBank/DDBJ databases">
        <authorList>
            <person name="Sun Q."/>
            <person name="Ohkuma M."/>
        </authorList>
    </citation>
    <scope>NUCLEOTIDE SEQUENCE</scope>
    <source>
        <strain evidence="4">JCM 31740</strain>
    </source>
</reference>
<dbReference type="RefSeq" id="WP_126451204.1">
    <property type="nucleotide sequence ID" value="NZ_AP018553.1"/>
</dbReference>
<proteinExistence type="inferred from homology"/>
<dbReference type="PANTHER" id="PTHR43090">
    <property type="entry name" value="1-(5-PHOSPHORIBOSYL)-5-[(5-PHOSPHORIBOSYLAMINO)METHYLIDENEAMINO] IMIDAZOLE-4-CARBOXAMIDE ISOMERASE"/>
    <property type="match status" value="1"/>
</dbReference>
<dbReference type="OrthoDB" id="52866at2157"/>
<comment type="similarity">
    <text evidence="1 2">Belongs to the HisA/HisF family.</text>
</comment>
<dbReference type="SUPFAM" id="SSF51366">
    <property type="entry name" value="Ribulose-phoshate binding barrel"/>
    <property type="match status" value="1"/>
</dbReference>
<evidence type="ECO:0000313" key="5">
    <source>
        <dbReference type="Proteomes" id="UP000276741"/>
    </source>
</evidence>
<dbReference type="EMBL" id="AP018553">
    <property type="protein sequence ID" value="BBD73984.1"/>
    <property type="molecule type" value="Genomic_DNA"/>
</dbReference>
<keyword evidence="2" id="KW-0368">Histidine biosynthesis</keyword>
<dbReference type="GO" id="GO:0000162">
    <property type="term" value="P:L-tryptophan biosynthetic process"/>
    <property type="evidence" value="ECO:0007669"/>
    <property type="project" value="TreeGrafter"/>
</dbReference>
<name>A0A348B732_9CREN</name>
<evidence type="ECO:0000256" key="2">
    <source>
        <dbReference type="RuleBase" id="RU003657"/>
    </source>
</evidence>
<evidence type="ECO:0000256" key="1">
    <source>
        <dbReference type="ARBA" id="ARBA00009667"/>
    </source>
</evidence>
<dbReference type="Proteomes" id="UP000616143">
    <property type="component" value="Unassembled WGS sequence"/>
</dbReference>
<organism evidence="3 5">
    <name type="scientific">Sulfodiicoccus acidiphilus</name>
    <dbReference type="NCBI Taxonomy" id="1670455"/>
    <lineage>
        <taxon>Archaea</taxon>
        <taxon>Thermoproteota</taxon>
        <taxon>Thermoprotei</taxon>
        <taxon>Sulfolobales</taxon>
        <taxon>Sulfolobaceae</taxon>
        <taxon>Sulfodiicoccus</taxon>
    </lineage>
</organism>
<reference evidence="3" key="3">
    <citation type="journal article" date="2019" name="BMC Res. Notes">
        <title>Complete genome sequence of the Sulfodiicoccus acidiphilus strain HS-1T, the first crenarchaeon that lacks polB3, isolated from an acidic hot spring in Ohwaku-dani, Hakone, Japan.</title>
        <authorList>
            <person name="Sakai H.D."/>
            <person name="Kurosawa N."/>
        </authorList>
    </citation>
    <scope>NUCLEOTIDE SEQUENCE</scope>
    <source>
        <strain evidence="3">HS-1</strain>
    </source>
</reference>
<evidence type="ECO:0000313" key="3">
    <source>
        <dbReference type="EMBL" id="BBD73984.1"/>
    </source>
</evidence>
<dbReference type="InterPro" id="IPR006062">
    <property type="entry name" value="His_biosynth"/>
</dbReference>
<accession>A0A348B732</accession>
<dbReference type="Pfam" id="PF00977">
    <property type="entry name" value="His_biosynth"/>
    <property type="match status" value="1"/>
</dbReference>
<dbReference type="GO" id="GO:0000105">
    <property type="term" value="P:L-histidine biosynthetic process"/>
    <property type="evidence" value="ECO:0007669"/>
    <property type="project" value="UniProtKB-KW"/>
</dbReference>
<dbReference type="GeneID" id="38667828"/>